<evidence type="ECO:0000313" key="1">
    <source>
        <dbReference type="EMBL" id="CAG7725780.1"/>
    </source>
</evidence>
<dbReference type="Proteomes" id="UP000708208">
    <property type="component" value="Unassembled WGS sequence"/>
</dbReference>
<feature type="non-terminal residue" evidence="1">
    <location>
        <position position="1"/>
    </location>
</feature>
<organism evidence="1 2">
    <name type="scientific">Allacma fusca</name>
    <dbReference type="NCBI Taxonomy" id="39272"/>
    <lineage>
        <taxon>Eukaryota</taxon>
        <taxon>Metazoa</taxon>
        <taxon>Ecdysozoa</taxon>
        <taxon>Arthropoda</taxon>
        <taxon>Hexapoda</taxon>
        <taxon>Collembola</taxon>
        <taxon>Symphypleona</taxon>
        <taxon>Sminthuridae</taxon>
        <taxon>Allacma</taxon>
    </lineage>
</organism>
<proteinExistence type="predicted"/>
<evidence type="ECO:0000313" key="2">
    <source>
        <dbReference type="Proteomes" id="UP000708208"/>
    </source>
</evidence>
<dbReference type="EMBL" id="CAJVCH010126800">
    <property type="protein sequence ID" value="CAG7725780.1"/>
    <property type="molecule type" value="Genomic_DNA"/>
</dbReference>
<protein>
    <submittedName>
        <fullName evidence="1">Uncharacterized protein</fullName>
    </submittedName>
</protein>
<accession>A0A8J2P611</accession>
<keyword evidence="2" id="KW-1185">Reference proteome</keyword>
<name>A0A8J2P611_9HEXA</name>
<sequence>YTLATRNSLTASLLKWERDAK</sequence>
<reference evidence="1" key="1">
    <citation type="submission" date="2021-06" db="EMBL/GenBank/DDBJ databases">
        <authorList>
            <person name="Hodson N. C."/>
            <person name="Mongue J. A."/>
            <person name="Jaron S. K."/>
        </authorList>
    </citation>
    <scope>NUCLEOTIDE SEQUENCE</scope>
</reference>
<comment type="caution">
    <text evidence="1">The sequence shown here is derived from an EMBL/GenBank/DDBJ whole genome shotgun (WGS) entry which is preliminary data.</text>
</comment>
<gene>
    <name evidence="1" type="ORF">AFUS01_LOCUS14724</name>
</gene>
<dbReference type="AlphaFoldDB" id="A0A8J2P611"/>